<feature type="compositionally biased region" description="Low complexity" evidence="3">
    <location>
        <begin position="123"/>
        <end position="132"/>
    </location>
</feature>
<feature type="compositionally biased region" description="Basic and acidic residues" evidence="3">
    <location>
        <begin position="30"/>
        <end position="50"/>
    </location>
</feature>
<proteinExistence type="predicted"/>
<keyword evidence="6" id="KW-1185">Reference proteome</keyword>
<dbReference type="SMART" id="SM00333">
    <property type="entry name" value="TUDOR"/>
    <property type="match status" value="2"/>
</dbReference>
<dbReference type="SUPFAM" id="SSF63748">
    <property type="entry name" value="Tudor/PWWP/MBT"/>
    <property type="match status" value="1"/>
</dbReference>
<comment type="subcellular location">
    <subcellularLocation>
        <location evidence="1">Nucleus</location>
    </subcellularLocation>
</comment>
<protein>
    <recommendedName>
        <fullName evidence="4">Tudor domain-containing protein</fullName>
    </recommendedName>
</protein>
<evidence type="ECO:0000256" key="1">
    <source>
        <dbReference type="ARBA" id="ARBA00004123"/>
    </source>
</evidence>
<keyword evidence="2" id="KW-0539">Nucleus</keyword>
<dbReference type="PANTHER" id="PTHR12663">
    <property type="entry name" value="ANDROGEN INDUCED INHIBITOR OF PROLIFERATION AS3 / PDS5-RELATED"/>
    <property type="match status" value="1"/>
</dbReference>
<feature type="region of interest" description="Disordered" evidence="3">
    <location>
        <begin position="358"/>
        <end position="381"/>
    </location>
</feature>
<dbReference type="AlphaFoldDB" id="A0AAE0BBM8"/>
<evidence type="ECO:0000313" key="5">
    <source>
        <dbReference type="EMBL" id="KAK3232699.1"/>
    </source>
</evidence>
<dbReference type="InterPro" id="IPR002999">
    <property type="entry name" value="Tudor"/>
</dbReference>
<dbReference type="GO" id="GO:0006281">
    <property type="term" value="P:DNA repair"/>
    <property type="evidence" value="ECO:0007669"/>
    <property type="project" value="TreeGrafter"/>
</dbReference>
<dbReference type="Gene3D" id="2.30.30.140">
    <property type="match status" value="2"/>
</dbReference>
<feature type="region of interest" description="Disordered" evidence="3">
    <location>
        <begin position="117"/>
        <end position="185"/>
    </location>
</feature>
<feature type="compositionally biased region" description="Basic and acidic residues" evidence="3">
    <location>
        <begin position="289"/>
        <end position="302"/>
    </location>
</feature>
<feature type="compositionally biased region" description="Pro residues" evidence="3">
    <location>
        <begin position="371"/>
        <end position="381"/>
    </location>
</feature>
<evidence type="ECO:0000256" key="2">
    <source>
        <dbReference type="ARBA" id="ARBA00023242"/>
    </source>
</evidence>
<dbReference type="Proteomes" id="UP001190700">
    <property type="component" value="Unassembled WGS sequence"/>
</dbReference>
<comment type="caution">
    <text evidence="5">The sequence shown here is derived from an EMBL/GenBank/DDBJ whole genome shotgun (WGS) entry which is preliminary data.</text>
</comment>
<evidence type="ECO:0000313" key="6">
    <source>
        <dbReference type="Proteomes" id="UP001190700"/>
    </source>
</evidence>
<gene>
    <name evidence="5" type="ORF">CYMTET_56968</name>
</gene>
<feature type="region of interest" description="Disordered" evidence="3">
    <location>
        <begin position="238"/>
        <end position="311"/>
    </location>
</feature>
<evidence type="ECO:0000259" key="4">
    <source>
        <dbReference type="SMART" id="SM00333"/>
    </source>
</evidence>
<dbReference type="GO" id="GO:0005634">
    <property type="term" value="C:nucleus"/>
    <property type="evidence" value="ECO:0007669"/>
    <property type="project" value="UniProtKB-SubCell"/>
</dbReference>
<feature type="region of interest" description="Disordered" evidence="3">
    <location>
        <begin position="1"/>
        <end position="50"/>
    </location>
</feature>
<dbReference type="CDD" id="cd20404">
    <property type="entry name" value="Tudor_Agenet_AtEML-like"/>
    <property type="match status" value="3"/>
</dbReference>
<sequence>MAEGKPQDEQGVADPGDAHVPSAPQPEATEADKAEAKPPCEEEQRGILEQSSLKERIAAARLHRRLKIYWPEDEAWYEGHISDLPTGTEGPCKVLYDDDEFETVDLRTETFEWIEGEGKAPKKVAPPGKVTPSGKVAKPAEKKAGKPAAGKPKKPAKPAAEAAAKEAKPKKPKGNQASAAPPELSHWLGREIEVFWPDDDAWYKGNVVEQNGFDCGILYDDGEMETLDLSKEKFRFTDEEIESKPVAKKAKLSNNPPSKGGPPKSGGGKAPAKPQGHVASKAPGTGGASKERRGREGKEGKAGGKAGKPVEGCELVGRRLKVFWRDDDAWYSGEVMKEKASGSCQILYDDDERETIDLTEVGHPTTAADTSPPPLTPHHRH</sequence>
<dbReference type="PANTHER" id="PTHR12663:SF0">
    <property type="entry name" value="PRECOCIOUS DISSOCIATION OF SISTERS 5, ISOFORM A"/>
    <property type="match status" value="1"/>
</dbReference>
<feature type="domain" description="Tudor" evidence="4">
    <location>
        <begin position="184"/>
        <end position="240"/>
    </location>
</feature>
<reference evidence="5 6" key="1">
    <citation type="journal article" date="2015" name="Genome Biol. Evol.">
        <title>Comparative Genomics of a Bacterivorous Green Alga Reveals Evolutionary Causalities and Consequences of Phago-Mixotrophic Mode of Nutrition.</title>
        <authorList>
            <person name="Burns J.A."/>
            <person name="Paasch A."/>
            <person name="Narechania A."/>
            <person name="Kim E."/>
        </authorList>
    </citation>
    <scope>NUCLEOTIDE SEQUENCE [LARGE SCALE GENOMIC DNA]</scope>
    <source>
        <strain evidence="5 6">PLY_AMNH</strain>
    </source>
</reference>
<organism evidence="5 6">
    <name type="scientific">Cymbomonas tetramitiformis</name>
    <dbReference type="NCBI Taxonomy" id="36881"/>
    <lineage>
        <taxon>Eukaryota</taxon>
        <taxon>Viridiplantae</taxon>
        <taxon>Chlorophyta</taxon>
        <taxon>Pyramimonadophyceae</taxon>
        <taxon>Pyramimonadales</taxon>
        <taxon>Pyramimonadaceae</taxon>
        <taxon>Cymbomonas</taxon>
    </lineage>
</organism>
<dbReference type="GO" id="GO:0007064">
    <property type="term" value="P:mitotic sister chromatid cohesion"/>
    <property type="evidence" value="ECO:0007669"/>
    <property type="project" value="InterPro"/>
</dbReference>
<accession>A0AAE0BBM8</accession>
<evidence type="ECO:0000256" key="3">
    <source>
        <dbReference type="SAM" id="MobiDB-lite"/>
    </source>
</evidence>
<name>A0AAE0BBM8_9CHLO</name>
<feature type="domain" description="Tudor" evidence="4">
    <location>
        <begin position="312"/>
        <end position="369"/>
    </location>
</feature>
<dbReference type="EMBL" id="LGRX02035926">
    <property type="protein sequence ID" value="KAK3232699.1"/>
    <property type="molecule type" value="Genomic_DNA"/>
</dbReference>
<dbReference type="InterPro" id="IPR039776">
    <property type="entry name" value="Pds5"/>
</dbReference>
<dbReference type="GO" id="GO:0000785">
    <property type="term" value="C:chromatin"/>
    <property type="evidence" value="ECO:0007669"/>
    <property type="project" value="TreeGrafter"/>
</dbReference>